<proteinExistence type="predicted"/>
<dbReference type="EMBL" id="KN837120">
    <property type="protein sequence ID" value="KIJ43854.1"/>
    <property type="molecule type" value="Genomic_DNA"/>
</dbReference>
<gene>
    <name evidence="1" type="ORF">M422DRAFT_169388</name>
</gene>
<dbReference type="GO" id="GO:0003676">
    <property type="term" value="F:nucleic acid binding"/>
    <property type="evidence" value="ECO:0007669"/>
    <property type="project" value="InterPro"/>
</dbReference>
<name>A0A0C9VA61_SPHS4</name>
<sequence>EDVEPAGIQIAREWTQETPEDDPEPANIIQILQGLIKAAKRCKTKEAIKALMPLTGLVHFVKLRDSYRLHPKCHTPAMTASLIAARRLVRGPYFARQLRKLELYVLKYRKLPPSKSRTIVEQQSLLNNENIIHNLRSYLAILKIGEVTPHKFMQHINLIVLPSLGFTGPKVTISEVTAYRWLGKLGYQNKEAKKGLFIDGHERADVIQSRMRYIAKIREYQSFMPIIDNNTLEITNPFLPSGCTLMIAVHHDEMSVATNEQHRRVWVKEGQQPLRKKGNGRSIHVSDFILETTGRLALTLKQLEAQKRLPLQRQLKITDARVIIHPGKNGDAWWDCSQLMEQIKNAIPIFEFLHPNAIGIWIFDCSSAHEAFAENSLNVKNMNINPGGKQRCLHPTTIPLNNPPPLAGEEDTRGKPQLMVYGNDHPDPKLRGKPKGIKVILQERISVWRELVKAAGGNLTKVIGICKICKASQVERDASIRIAAQEQADGDVSIDDGTSNVLESSNNTCCMTRSLSQQQDFFDEKPRIQTYIEEKGHICLFLPKFHPELDPIEMYWGWTKHQYRAVSDQKFSTAKALIPKILDSVDVKLIRKFFRKTWRYLDAYEKGLDAQQAAFAVKIYKSHRRIGTVREVVEEMKKKSKDIDSILQLI</sequence>
<reference evidence="1 2" key="1">
    <citation type="submission" date="2014-06" db="EMBL/GenBank/DDBJ databases">
        <title>Evolutionary Origins and Diversification of the Mycorrhizal Mutualists.</title>
        <authorList>
            <consortium name="DOE Joint Genome Institute"/>
            <consortium name="Mycorrhizal Genomics Consortium"/>
            <person name="Kohler A."/>
            <person name="Kuo A."/>
            <person name="Nagy L.G."/>
            <person name="Floudas D."/>
            <person name="Copeland A."/>
            <person name="Barry K.W."/>
            <person name="Cichocki N."/>
            <person name="Veneault-Fourrey C."/>
            <person name="LaButti K."/>
            <person name="Lindquist E.A."/>
            <person name="Lipzen A."/>
            <person name="Lundell T."/>
            <person name="Morin E."/>
            <person name="Murat C."/>
            <person name="Riley R."/>
            <person name="Ohm R."/>
            <person name="Sun H."/>
            <person name="Tunlid A."/>
            <person name="Henrissat B."/>
            <person name="Grigoriev I.V."/>
            <person name="Hibbett D.S."/>
            <person name="Martin F."/>
        </authorList>
    </citation>
    <scope>NUCLEOTIDE SEQUENCE [LARGE SCALE GENOMIC DNA]</scope>
    <source>
        <strain evidence="1 2">SS14</strain>
    </source>
</reference>
<evidence type="ECO:0000313" key="2">
    <source>
        <dbReference type="Proteomes" id="UP000054279"/>
    </source>
</evidence>
<dbReference type="Gene3D" id="3.30.420.10">
    <property type="entry name" value="Ribonuclease H-like superfamily/Ribonuclease H"/>
    <property type="match status" value="1"/>
</dbReference>
<feature type="non-terminal residue" evidence="1">
    <location>
        <position position="650"/>
    </location>
</feature>
<dbReference type="Proteomes" id="UP000054279">
    <property type="component" value="Unassembled WGS sequence"/>
</dbReference>
<evidence type="ECO:0008006" key="3">
    <source>
        <dbReference type="Google" id="ProtNLM"/>
    </source>
</evidence>
<dbReference type="PANTHER" id="PTHR35871:SF1">
    <property type="entry name" value="CXC1-LIKE CYSTEINE CLUSTER ASSOCIATED WITH KDZ TRANSPOSASES DOMAIN-CONTAINING PROTEIN"/>
    <property type="match status" value="1"/>
</dbReference>
<organism evidence="1 2">
    <name type="scientific">Sphaerobolus stellatus (strain SS14)</name>
    <dbReference type="NCBI Taxonomy" id="990650"/>
    <lineage>
        <taxon>Eukaryota</taxon>
        <taxon>Fungi</taxon>
        <taxon>Dikarya</taxon>
        <taxon>Basidiomycota</taxon>
        <taxon>Agaricomycotina</taxon>
        <taxon>Agaricomycetes</taxon>
        <taxon>Phallomycetidae</taxon>
        <taxon>Geastrales</taxon>
        <taxon>Sphaerobolaceae</taxon>
        <taxon>Sphaerobolus</taxon>
    </lineage>
</organism>
<feature type="non-terminal residue" evidence="1">
    <location>
        <position position="1"/>
    </location>
</feature>
<dbReference type="HOGENOM" id="CLU_005726_6_1_1"/>
<dbReference type="InterPro" id="IPR036397">
    <property type="entry name" value="RNaseH_sf"/>
</dbReference>
<accession>A0A0C9VA61</accession>
<dbReference type="PANTHER" id="PTHR35871">
    <property type="entry name" value="EXPRESSED PROTEIN"/>
    <property type="match status" value="1"/>
</dbReference>
<dbReference type="AlphaFoldDB" id="A0A0C9VA61"/>
<protein>
    <recommendedName>
        <fullName evidence="3">DDE-1 domain-containing protein</fullName>
    </recommendedName>
</protein>
<evidence type="ECO:0000313" key="1">
    <source>
        <dbReference type="EMBL" id="KIJ43854.1"/>
    </source>
</evidence>
<keyword evidence="2" id="KW-1185">Reference proteome</keyword>
<dbReference type="OrthoDB" id="2449121at2759"/>